<comment type="similarity">
    <text evidence="1">Belongs to the LysR transcriptional regulatory family.</text>
</comment>
<keyword evidence="4" id="KW-0804">Transcription</keyword>
<dbReference type="PANTHER" id="PTHR30537:SF3">
    <property type="entry name" value="TRANSCRIPTIONAL REGULATORY PROTEIN"/>
    <property type="match status" value="1"/>
</dbReference>
<proteinExistence type="inferred from homology"/>
<keyword evidence="7" id="KW-1185">Reference proteome</keyword>
<dbReference type="GO" id="GO:0006351">
    <property type="term" value="P:DNA-templated transcription"/>
    <property type="evidence" value="ECO:0007669"/>
    <property type="project" value="TreeGrafter"/>
</dbReference>
<evidence type="ECO:0000256" key="4">
    <source>
        <dbReference type="ARBA" id="ARBA00023163"/>
    </source>
</evidence>
<dbReference type="InterPro" id="IPR000847">
    <property type="entry name" value="LysR_HTH_N"/>
</dbReference>
<dbReference type="SUPFAM" id="SSF46785">
    <property type="entry name" value="Winged helix' DNA-binding domain"/>
    <property type="match status" value="1"/>
</dbReference>
<evidence type="ECO:0000259" key="5">
    <source>
        <dbReference type="PROSITE" id="PS50931"/>
    </source>
</evidence>
<feature type="domain" description="HTH lysR-type" evidence="5">
    <location>
        <begin position="2"/>
        <end position="59"/>
    </location>
</feature>
<evidence type="ECO:0000256" key="3">
    <source>
        <dbReference type="ARBA" id="ARBA00023125"/>
    </source>
</evidence>
<dbReference type="GO" id="GO:0043565">
    <property type="term" value="F:sequence-specific DNA binding"/>
    <property type="evidence" value="ECO:0007669"/>
    <property type="project" value="TreeGrafter"/>
</dbReference>
<dbReference type="InterPro" id="IPR036388">
    <property type="entry name" value="WH-like_DNA-bd_sf"/>
</dbReference>
<evidence type="ECO:0000313" key="6">
    <source>
        <dbReference type="EMBL" id="MBB5695594.1"/>
    </source>
</evidence>
<organism evidence="6 7">
    <name type="scientific">Muricoccus pecuniae</name>
    <dbReference type="NCBI Taxonomy" id="693023"/>
    <lineage>
        <taxon>Bacteria</taxon>
        <taxon>Pseudomonadati</taxon>
        <taxon>Pseudomonadota</taxon>
        <taxon>Alphaproteobacteria</taxon>
        <taxon>Acetobacterales</taxon>
        <taxon>Roseomonadaceae</taxon>
        <taxon>Muricoccus</taxon>
    </lineage>
</organism>
<protein>
    <submittedName>
        <fullName evidence="6">DNA-binding transcriptional LysR family regulator</fullName>
    </submittedName>
</protein>
<dbReference type="Pfam" id="PF00126">
    <property type="entry name" value="HTH_1"/>
    <property type="match status" value="1"/>
</dbReference>
<name>A0A840YM43_9PROT</name>
<evidence type="ECO:0000256" key="1">
    <source>
        <dbReference type="ARBA" id="ARBA00009437"/>
    </source>
</evidence>
<reference evidence="6 7" key="1">
    <citation type="submission" date="2020-08" db="EMBL/GenBank/DDBJ databases">
        <title>Genomic Encyclopedia of Type Strains, Phase IV (KMG-IV): sequencing the most valuable type-strain genomes for metagenomic binning, comparative biology and taxonomic classification.</title>
        <authorList>
            <person name="Goeker M."/>
        </authorList>
    </citation>
    <scope>NUCLEOTIDE SEQUENCE [LARGE SCALE GENOMIC DNA]</scope>
    <source>
        <strain evidence="6 7">DSM 25622</strain>
    </source>
</reference>
<dbReference type="GO" id="GO:0003700">
    <property type="term" value="F:DNA-binding transcription factor activity"/>
    <property type="evidence" value="ECO:0007669"/>
    <property type="project" value="InterPro"/>
</dbReference>
<keyword evidence="3 6" id="KW-0238">DNA-binding</keyword>
<dbReference type="RefSeq" id="WP_184520790.1">
    <property type="nucleotide sequence ID" value="NZ_JACIJD010000020.1"/>
</dbReference>
<dbReference type="AlphaFoldDB" id="A0A840YM43"/>
<dbReference type="InterPro" id="IPR058163">
    <property type="entry name" value="LysR-type_TF_proteobact-type"/>
</dbReference>
<evidence type="ECO:0000256" key="2">
    <source>
        <dbReference type="ARBA" id="ARBA00023015"/>
    </source>
</evidence>
<accession>A0A840YM43</accession>
<dbReference type="Gene3D" id="1.10.10.10">
    <property type="entry name" value="Winged helix-like DNA-binding domain superfamily/Winged helix DNA-binding domain"/>
    <property type="match status" value="1"/>
</dbReference>
<keyword evidence="2" id="KW-0805">Transcription regulation</keyword>
<sequence length="302" mass="32301">MLDWNDLRYFLAVAEKGTTLAASRALGVSQSTAARRIAALEAALGLELFEKSPAGYLPTEAAGELMEAARAVEAAVQLFGSKAAARKRGLSGTVRLTTTEAFATSFLLHAMRDFHAAYPGIRLDVITSDRRLDLDAGEADVALRAGPRPDEPNLVGRRIATEQWAVYCSRAYAAARGVPRCVQEIAGHVFIGTDVVQHSGPVAAWAAANIPDAAVGLRPSSVSAMFAAIRAGLGVGLMSDFVAAGDPELLRCFDIGIKPPYEIWLLAHERRRNAAQVRAVLDYLSGYFSSGLHHRRMGQACP</sequence>
<dbReference type="InterPro" id="IPR005119">
    <property type="entry name" value="LysR_subst-bd"/>
</dbReference>
<dbReference type="Proteomes" id="UP000580654">
    <property type="component" value="Unassembled WGS sequence"/>
</dbReference>
<dbReference type="InterPro" id="IPR036390">
    <property type="entry name" value="WH_DNA-bd_sf"/>
</dbReference>
<gene>
    <name evidence="6" type="ORF">FHS87_003655</name>
</gene>
<evidence type="ECO:0000313" key="7">
    <source>
        <dbReference type="Proteomes" id="UP000580654"/>
    </source>
</evidence>
<dbReference type="Pfam" id="PF03466">
    <property type="entry name" value="LysR_substrate"/>
    <property type="match status" value="1"/>
</dbReference>
<dbReference type="SUPFAM" id="SSF53850">
    <property type="entry name" value="Periplasmic binding protein-like II"/>
    <property type="match status" value="1"/>
</dbReference>
<comment type="caution">
    <text evidence="6">The sequence shown here is derived from an EMBL/GenBank/DDBJ whole genome shotgun (WGS) entry which is preliminary data.</text>
</comment>
<dbReference type="PROSITE" id="PS50931">
    <property type="entry name" value="HTH_LYSR"/>
    <property type="match status" value="1"/>
</dbReference>
<dbReference type="EMBL" id="JACIJD010000020">
    <property type="protein sequence ID" value="MBB5695594.1"/>
    <property type="molecule type" value="Genomic_DNA"/>
</dbReference>
<dbReference type="PANTHER" id="PTHR30537">
    <property type="entry name" value="HTH-TYPE TRANSCRIPTIONAL REGULATOR"/>
    <property type="match status" value="1"/>
</dbReference>
<dbReference type="Gene3D" id="3.40.190.290">
    <property type="match status" value="1"/>
</dbReference>